<feature type="non-terminal residue" evidence="2">
    <location>
        <position position="41"/>
    </location>
</feature>
<accession>A0A7J9CV31</accession>
<dbReference type="EMBL" id="JABEZY010000013">
    <property type="protein sequence ID" value="MBA0752296.1"/>
    <property type="molecule type" value="Genomic_DNA"/>
</dbReference>
<evidence type="ECO:0000313" key="2">
    <source>
        <dbReference type="EMBL" id="MBA0752296.1"/>
    </source>
</evidence>
<sequence length="41" mass="4941">MSFFFKTSKRRLQILTCQTRIPTWLLVSFYSYLGTFSYHTA</sequence>
<proteinExistence type="predicted"/>
<evidence type="ECO:0000313" key="3">
    <source>
        <dbReference type="Proteomes" id="UP000593579"/>
    </source>
</evidence>
<dbReference type="Proteomes" id="UP000593579">
    <property type="component" value="Unassembled WGS sequence"/>
</dbReference>
<keyword evidence="3" id="KW-1185">Reference proteome</keyword>
<protein>
    <submittedName>
        <fullName evidence="2">Uncharacterized protein</fullName>
    </submittedName>
</protein>
<comment type="caution">
    <text evidence="2">The sequence shown here is derived from an EMBL/GenBank/DDBJ whole genome shotgun (WGS) entry which is preliminary data.</text>
</comment>
<keyword evidence="1" id="KW-0812">Transmembrane</keyword>
<reference evidence="2 3" key="1">
    <citation type="journal article" date="2019" name="Genome Biol. Evol.">
        <title>Insights into the evolution of the New World diploid cottons (Gossypium, subgenus Houzingenia) based on genome sequencing.</title>
        <authorList>
            <person name="Grover C.E."/>
            <person name="Arick M.A. 2nd"/>
            <person name="Thrash A."/>
            <person name="Conover J.L."/>
            <person name="Sanders W.S."/>
            <person name="Peterson D.G."/>
            <person name="Frelichowski J.E."/>
            <person name="Scheffler J.A."/>
            <person name="Scheffler B.E."/>
            <person name="Wendel J.F."/>
        </authorList>
    </citation>
    <scope>NUCLEOTIDE SEQUENCE [LARGE SCALE GENOMIC DNA]</scope>
    <source>
        <strain evidence="2">5</strain>
        <tissue evidence="2">Leaf</tissue>
    </source>
</reference>
<organism evidence="2 3">
    <name type="scientific">Gossypium gossypioides</name>
    <name type="common">Mexican cotton</name>
    <name type="synonym">Selera gossypioides</name>
    <dbReference type="NCBI Taxonomy" id="34282"/>
    <lineage>
        <taxon>Eukaryota</taxon>
        <taxon>Viridiplantae</taxon>
        <taxon>Streptophyta</taxon>
        <taxon>Embryophyta</taxon>
        <taxon>Tracheophyta</taxon>
        <taxon>Spermatophyta</taxon>
        <taxon>Magnoliopsida</taxon>
        <taxon>eudicotyledons</taxon>
        <taxon>Gunneridae</taxon>
        <taxon>Pentapetalae</taxon>
        <taxon>rosids</taxon>
        <taxon>malvids</taxon>
        <taxon>Malvales</taxon>
        <taxon>Malvaceae</taxon>
        <taxon>Malvoideae</taxon>
        <taxon>Gossypium</taxon>
    </lineage>
</organism>
<dbReference type="AlphaFoldDB" id="A0A7J9CV31"/>
<feature type="transmembrane region" description="Helical" evidence="1">
    <location>
        <begin position="21"/>
        <end position="39"/>
    </location>
</feature>
<keyword evidence="1" id="KW-0472">Membrane</keyword>
<evidence type="ECO:0000256" key="1">
    <source>
        <dbReference type="SAM" id="Phobius"/>
    </source>
</evidence>
<name>A0A7J9CV31_GOSGO</name>
<keyword evidence="1" id="KW-1133">Transmembrane helix</keyword>
<gene>
    <name evidence="2" type="ORF">Gogos_001142</name>
</gene>